<sequence length="88" mass="10020">MLTTDLLGPCPFAPSHCWSSQHRCFVARREQVQGQAAYVLGNNRLAAEWLKRPAIGLDRRIPCSLLADAQGYRQVCDYLMRIEYGVYC</sequence>
<dbReference type="GeneID" id="83683220"/>
<protein>
    <submittedName>
        <fullName evidence="2">DUF2384 domain-containing protein</fullName>
    </submittedName>
</protein>
<name>A0A7V8EFD7_PSEPU</name>
<evidence type="ECO:0000313" key="3">
    <source>
        <dbReference type="Proteomes" id="UP000442695"/>
    </source>
</evidence>
<dbReference type="AlphaFoldDB" id="A0A7V8EFD7"/>
<dbReference type="RefSeq" id="WP_082412265.1">
    <property type="nucleotide sequence ID" value="NZ_CP132007.1"/>
</dbReference>
<evidence type="ECO:0000313" key="2">
    <source>
        <dbReference type="EMBL" id="KAF0253644.1"/>
    </source>
</evidence>
<comment type="caution">
    <text evidence="2">The sequence shown here is derived from an EMBL/GenBank/DDBJ whole genome shotgun (WGS) entry which is preliminary data.</text>
</comment>
<gene>
    <name evidence="2" type="ORF">GN299_16810</name>
</gene>
<feature type="domain" description="Antitoxin Xre/MbcA/ParS-like toxin-binding" evidence="1">
    <location>
        <begin position="35"/>
        <end position="85"/>
    </location>
</feature>
<evidence type="ECO:0000259" key="1">
    <source>
        <dbReference type="Pfam" id="PF09722"/>
    </source>
</evidence>
<organism evidence="2 3">
    <name type="scientific">Pseudomonas putida</name>
    <name type="common">Arthrobacter siderocapsulatus</name>
    <dbReference type="NCBI Taxonomy" id="303"/>
    <lineage>
        <taxon>Bacteria</taxon>
        <taxon>Pseudomonadati</taxon>
        <taxon>Pseudomonadota</taxon>
        <taxon>Gammaproteobacteria</taxon>
        <taxon>Pseudomonadales</taxon>
        <taxon>Pseudomonadaceae</taxon>
        <taxon>Pseudomonas</taxon>
    </lineage>
</organism>
<dbReference type="InterPro" id="IPR024467">
    <property type="entry name" value="Xre/MbcA/ParS-like_toxin-bd"/>
</dbReference>
<accession>A0A7V8EFD7</accession>
<reference evidence="2 3" key="1">
    <citation type="submission" date="2019-12" db="EMBL/GenBank/DDBJ databases">
        <authorList>
            <person name="Woiski C."/>
        </authorList>
    </citation>
    <scope>NUCLEOTIDE SEQUENCE [LARGE SCALE GENOMIC DNA]</scope>
    <source>
        <strain evidence="2 3">BOE100</strain>
    </source>
</reference>
<dbReference type="Pfam" id="PF09722">
    <property type="entry name" value="Xre_MbcA_ParS_C"/>
    <property type="match status" value="1"/>
</dbReference>
<proteinExistence type="predicted"/>
<dbReference type="Proteomes" id="UP000442695">
    <property type="component" value="Unassembled WGS sequence"/>
</dbReference>
<dbReference type="EMBL" id="WOWR01000022">
    <property type="protein sequence ID" value="KAF0253644.1"/>
    <property type="molecule type" value="Genomic_DNA"/>
</dbReference>